<evidence type="ECO:0000256" key="1">
    <source>
        <dbReference type="SAM" id="MobiDB-lite"/>
    </source>
</evidence>
<name>A0ABT4CCK3_9ACTN</name>
<comment type="caution">
    <text evidence="2">The sequence shown here is derived from an EMBL/GenBank/DDBJ whole genome shotgun (WGS) entry which is preliminary data.</text>
</comment>
<dbReference type="Proteomes" id="UP001074726">
    <property type="component" value="Unassembled WGS sequence"/>
</dbReference>
<proteinExistence type="predicted"/>
<protein>
    <submittedName>
        <fullName evidence="2">Uncharacterized protein</fullName>
    </submittedName>
</protein>
<keyword evidence="3" id="KW-1185">Reference proteome</keyword>
<feature type="compositionally biased region" description="Polar residues" evidence="1">
    <location>
        <begin position="79"/>
        <end position="91"/>
    </location>
</feature>
<evidence type="ECO:0000313" key="3">
    <source>
        <dbReference type="Proteomes" id="UP001074726"/>
    </source>
</evidence>
<feature type="region of interest" description="Disordered" evidence="1">
    <location>
        <begin position="76"/>
        <end position="95"/>
    </location>
</feature>
<accession>A0ABT4CCK3</accession>
<sequence>MRADFRRFYGIPFSDVVRGRVPLAEGVSLFVDLLHNPDASVARVLNDDEAPWRIGDYLTAHVWTALTGEKHPALPSNVKRAQSDPQRQAQVNRALERKRERERLIAEGVIT</sequence>
<dbReference type="RefSeq" id="WP_268111602.1">
    <property type="nucleotide sequence ID" value="NZ_JAPPUX010000003.1"/>
</dbReference>
<reference evidence="2" key="1">
    <citation type="submission" date="2022-08" db="EMBL/GenBank/DDBJ databases">
        <title>Genome sequencing of Nocardioides sp. STR2.</title>
        <authorList>
            <person name="So Y."/>
        </authorList>
    </citation>
    <scope>NUCLEOTIDE SEQUENCE</scope>
    <source>
        <strain evidence="2">STR2</strain>
    </source>
</reference>
<organism evidence="2 3">
    <name type="scientific">Nocardioides pini</name>
    <dbReference type="NCBI Taxonomy" id="2975053"/>
    <lineage>
        <taxon>Bacteria</taxon>
        <taxon>Bacillati</taxon>
        <taxon>Actinomycetota</taxon>
        <taxon>Actinomycetes</taxon>
        <taxon>Propionibacteriales</taxon>
        <taxon>Nocardioidaceae</taxon>
        <taxon>Nocardioides</taxon>
    </lineage>
</organism>
<dbReference type="EMBL" id="JAPPUX010000003">
    <property type="protein sequence ID" value="MCY4726695.1"/>
    <property type="molecule type" value="Genomic_DNA"/>
</dbReference>
<evidence type="ECO:0000313" key="2">
    <source>
        <dbReference type="EMBL" id="MCY4726695.1"/>
    </source>
</evidence>
<gene>
    <name evidence="2" type="ORF">NYO98_10435</name>
</gene>